<organism evidence="1 2">
    <name type="scientific">Diphasiastrum complanatum</name>
    <name type="common">Issler's clubmoss</name>
    <name type="synonym">Lycopodium complanatum</name>
    <dbReference type="NCBI Taxonomy" id="34168"/>
    <lineage>
        <taxon>Eukaryota</taxon>
        <taxon>Viridiplantae</taxon>
        <taxon>Streptophyta</taxon>
        <taxon>Embryophyta</taxon>
        <taxon>Tracheophyta</taxon>
        <taxon>Lycopodiopsida</taxon>
        <taxon>Lycopodiales</taxon>
        <taxon>Lycopodiaceae</taxon>
        <taxon>Lycopodioideae</taxon>
        <taxon>Diphasiastrum</taxon>
    </lineage>
</organism>
<name>A0ACC2E781_DIPCM</name>
<evidence type="ECO:0000313" key="2">
    <source>
        <dbReference type="Proteomes" id="UP001162992"/>
    </source>
</evidence>
<reference evidence="2" key="1">
    <citation type="journal article" date="2024" name="Proc. Natl. Acad. Sci. U.S.A.">
        <title>Extraordinary preservation of gene collinearity over three hundred million years revealed in homosporous lycophytes.</title>
        <authorList>
            <person name="Li C."/>
            <person name="Wickell D."/>
            <person name="Kuo L.Y."/>
            <person name="Chen X."/>
            <person name="Nie B."/>
            <person name="Liao X."/>
            <person name="Peng D."/>
            <person name="Ji J."/>
            <person name="Jenkins J."/>
            <person name="Williams M."/>
            <person name="Shu S."/>
            <person name="Plott C."/>
            <person name="Barry K."/>
            <person name="Rajasekar S."/>
            <person name="Grimwood J."/>
            <person name="Han X."/>
            <person name="Sun S."/>
            <person name="Hou Z."/>
            <person name="He W."/>
            <person name="Dai G."/>
            <person name="Sun C."/>
            <person name="Schmutz J."/>
            <person name="Leebens-Mack J.H."/>
            <person name="Li F.W."/>
            <person name="Wang L."/>
        </authorList>
    </citation>
    <scope>NUCLEOTIDE SEQUENCE [LARGE SCALE GENOMIC DNA]</scope>
    <source>
        <strain evidence="2">cv. PW_Plant_1</strain>
    </source>
</reference>
<accession>A0ACC2E781</accession>
<gene>
    <name evidence="1" type="ORF">O6H91_03G066000</name>
</gene>
<dbReference type="Proteomes" id="UP001162992">
    <property type="component" value="Chromosome 3"/>
</dbReference>
<protein>
    <submittedName>
        <fullName evidence="1">Uncharacterized protein</fullName>
    </submittedName>
</protein>
<comment type="caution">
    <text evidence="1">The sequence shown here is derived from an EMBL/GenBank/DDBJ whole genome shotgun (WGS) entry which is preliminary data.</text>
</comment>
<proteinExistence type="predicted"/>
<sequence>MMVRNTSAGATACVQVMLFNAAGKWVPSCVIYSWMGRVFSCHKAAAVFINIPVISSTLLMMMVITGTYTQSDVDIKVLTAFKQNIFSDPLKWLADWDPGNAVQHCHWTGVQCNYAYQVQAIDLSGMQLGGIIAKELGTLLYLTSLNLSHNYFSGSIPAELQACVNLVSLDLSYNKLSSILPKELGRITTLKKLYLDENNLSGALPVEIGYLQNLVALSIGRNNFNSDIPIAALANLTSLVYLNASTNYLSGEITAEIGNLPYLETLELKENFLSGNLPPTIVFLTRLKVLDLGANDLQGKLPNKFKFMAQLSSLKLYDNYFKGSIPSDIGQLKYLEYLDLRYNKFSDRIPPSISSCKKLQSLRLSHNSLTGTIPSGLGKLAKLSILELSYNHLQGNVPSQLGNLSLLQNLDLSSNKLNGRIPSSLEDCKALVSLDLSNNLLQHSIPDTLKNLEKLNYLNLSKNNLTGSIPEEFQQLGLLSVLDLSINNLSGAIPSSLASSSNLYFLNVSVNRLVGEIPNLASFWRFSASSFLGNNKLCGPIINFSCPIDYYASQAQSIITKKDAKAVIVGSIVLGSSVGFVAVTVLCWWAERFLKSSLRIITAKSLFEATDNFSERNIIGYGDRSIVYKGVLFDGEVVAVKRFSQEIDEMEWEKYVAESMILRKLKHKNIVRVLGCCSTSDIPAVVLELMQNGSLESFLHAEEEKCQLSWDLRLDIAVDVAEGMAYLHKDWQNDPVLHCNIESSNILLDQKLSARLSNVREISQSVLDEATIISRKASGYMPPE</sequence>
<dbReference type="EMBL" id="CM055094">
    <property type="protein sequence ID" value="KAJ7562359.1"/>
    <property type="molecule type" value="Genomic_DNA"/>
</dbReference>
<evidence type="ECO:0000313" key="1">
    <source>
        <dbReference type="EMBL" id="KAJ7562359.1"/>
    </source>
</evidence>
<keyword evidence="2" id="KW-1185">Reference proteome</keyword>